<keyword evidence="2" id="KW-0963">Cytoplasm</keyword>
<dbReference type="GO" id="GO:0045724">
    <property type="term" value="P:positive regulation of cilium assembly"/>
    <property type="evidence" value="ECO:0007669"/>
    <property type="project" value="TreeGrafter"/>
</dbReference>
<evidence type="ECO:0000313" key="7">
    <source>
        <dbReference type="EMBL" id="KAG7161128.1"/>
    </source>
</evidence>
<dbReference type="GO" id="GO:0005814">
    <property type="term" value="C:centriole"/>
    <property type="evidence" value="ECO:0007669"/>
    <property type="project" value="UniProtKB-SubCell"/>
</dbReference>
<feature type="region of interest" description="Disordered" evidence="5">
    <location>
        <begin position="23"/>
        <end position="48"/>
    </location>
</feature>
<keyword evidence="8" id="KW-1185">Reference proteome</keyword>
<dbReference type="GO" id="GO:1903724">
    <property type="term" value="P:positive regulation of centriole elongation"/>
    <property type="evidence" value="ECO:0007669"/>
    <property type="project" value="TreeGrafter"/>
</dbReference>
<dbReference type="InterPro" id="IPR029135">
    <property type="entry name" value="PPP1R35_C"/>
</dbReference>
<evidence type="ECO:0000256" key="5">
    <source>
        <dbReference type="SAM" id="MobiDB-lite"/>
    </source>
</evidence>
<proteinExistence type="inferred from homology"/>
<evidence type="ECO:0000313" key="8">
    <source>
        <dbReference type="Proteomes" id="UP000747542"/>
    </source>
</evidence>
<sequence length="253" mass="28594">MDTKKKRTVKIVKGGERHIFADVDTDINNKQEQTGQKLEKTQKGPKGQPVILENTQMKCIPIGPKLKQELKAIATQQKNIACERKDKRKTVNTQPASLPESAEDMYGAPEIHSTLRVGERLLNARDQKPNLSRLIKSKLDSPTTASRFKKQTAKQVNIEESRVIFQELVSVDVSEEAVATQLKDSLTLRAAVVQPASRPRDPEPQPSDIFDPEEYVTTASVTNIKAYRPFSSVRPQTVKREEFCQLYNHLLEF</sequence>
<accession>A0A8J5JUA8</accession>
<comment type="caution">
    <text evidence="7">The sequence shown here is derived from an EMBL/GenBank/DDBJ whole genome shotgun (WGS) entry which is preliminary data.</text>
</comment>
<dbReference type="GO" id="GO:0019902">
    <property type="term" value="F:phosphatase binding"/>
    <property type="evidence" value="ECO:0007669"/>
    <property type="project" value="InterPro"/>
</dbReference>
<evidence type="ECO:0000256" key="2">
    <source>
        <dbReference type="ARBA" id="ARBA00022490"/>
    </source>
</evidence>
<dbReference type="Pfam" id="PF15503">
    <property type="entry name" value="PPP1R35_C"/>
    <property type="match status" value="1"/>
</dbReference>
<dbReference type="PANTHER" id="PTHR28625">
    <property type="entry name" value="PROTEIN PHOSPHATASE 1 REGULATORY SUBUNIT 35"/>
    <property type="match status" value="1"/>
</dbReference>
<feature type="domain" description="Protein phosphatase 1 regulatory subunit 35 C-terminal" evidence="6">
    <location>
        <begin position="109"/>
        <end position="249"/>
    </location>
</feature>
<evidence type="ECO:0000256" key="1">
    <source>
        <dbReference type="ARBA" id="ARBA00004114"/>
    </source>
</evidence>
<dbReference type="PANTHER" id="PTHR28625:SF1">
    <property type="entry name" value="PROTEIN PHOSPHATASE 1 REGULATORY SUBUNIT 35"/>
    <property type="match status" value="1"/>
</dbReference>
<protein>
    <submittedName>
        <fullName evidence="7">Putative phosphatase 1 regulatory subunit 35 C-terminus-containing protein</fullName>
    </submittedName>
</protein>
<comment type="similarity">
    <text evidence="4">Belongs to the PPP1R35 family.</text>
</comment>
<keyword evidence="3" id="KW-0206">Cytoskeleton</keyword>
<dbReference type="AlphaFoldDB" id="A0A8J5JUA8"/>
<comment type="subcellular location">
    <subcellularLocation>
        <location evidence="1">Cytoplasm</location>
        <location evidence="1">Cytoskeleton</location>
        <location evidence="1">Microtubule organizing center</location>
        <location evidence="1">Centrosome</location>
        <location evidence="1">Centriole</location>
    </subcellularLocation>
</comment>
<reference evidence="7" key="1">
    <citation type="journal article" date="2021" name="Sci. Adv.">
        <title>The American lobster genome reveals insights on longevity, neural, and immune adaptations.</title>
        <authorList>
            <person name="Polinski J.M."/>
            <person name="Zimin A.V."/>
            <person name="Clark K.F."/>
            <person name="Kohn A.B."/>
            <person name="Sadowski N."/>
            <person name="Timp W."/>
            <person name="Ptitsyn A."/>
            <person name="Khanna P."/>
            <person name="Romanova D.Y."/>
            <person name="Williams P."/>
            <person name="Greenwood S.J."/>
            <person name="Moroz L.L."/>
            <person name="Walt D.R."/>
            <person name="Bodnar A.G."/>
        </authorList>
    </citation>
    <scope>NUCLEOTIDE SEQUENCE</scope>
    <source>
        <strain evidence="7">GMGI-L3</strain>
    </source>
</reference>
<evidence type="ECO:0000259" key="6">
    <source>
        <dbReference type="Pfam" id="PF15503"/>
    </source>
</evidence>
<dbReference type="EMBL" id="JAHLQT010029887">
    <property type="protein sequence ID" value="KAG7161128.1"/>
    <property type="molecule type" value="Genomic_DNA"/>
</dbReference>
<evidence type="ECO:0000256" key="3">
    <source>
        <dbReference type="ARBA" id="ARBA00023212"/>
    </source>
</evidence>
<evidence type="ECO:0000256" key="4">
    <source>
        <dbReference type="ARBA" id="ARBA00029452"/>
    </source>
</evidence>
<dbReference type="Proteomes" id="UP000747542">
    <property type="component" value="Unassembled WGS sequence"/>
</dbReference>
<gene>
    <name evidence="7" type="ORF">Hamer_G023512</name>
</gene>
<dbReference type="OrthoDB" id="6336882at2759"/>
<dbReference type="InterPro" id="IPR033590">
    <property type="entry name" value="PPP1R35"/>
</dbReference>
<feature type="compositionally biased region" description="Polar residues" evidence="5">
    <location>
        <begin position="26"/>
        <end position="36"/>
    </location>
</feature>
<organism evidence="7 8">
    <name type="scientific">Homarus americanus</name>
    <name type="common">American lobster</name>
    <dbReference type="NCBI Taxonomy" id="6706"/>
    <lineage>
        <taxon>Eukaryota</taxon>
        <taxon>Metazoa</taxon>
        <taxon>Ecdysozoa</taxon>
        <taxon>Arthropoda</taxon>
        <taxon>Crustacea</taxon>
        <taxon>Multicrustacea</taxon>
        <taxon>Malacostraca</taxon>
        <taxon>Eumalacostraca</taxon>
        <taxon>Eucarida</taxon>
        <taxon>Decapoda</taxon>
        <taxon>Pleocyemata</taxon>
        <taxon>Astacidea</taxon>
        <taxon>Nephropoidea</taxon>
        <taxon>Nephropidae</taxon>
        <taxon>Homarus</taxon>
    </lineage>
</organism>
<name>A0A8J5JUA8_HOMAM</name>